<comment type="subcellular location">
    <subcellularLocation>
        <location evidence="1">Membrane</location>
        <topology evidence="1">Multi-pass membrane protein</topology>
    </subcellularLocation>
</comment>
<evidence type="ECO:0000256" key="5">
    <source>
        <dbReference type="ARBA" id="ARBA00023136"/>
    </source>
</evidence>
<evidence type="ECO:0000256" key="2">
    <source>
        <dbReference type="ARBA" id="ARBA00007520"/>
    </source>
</evidence>
<feature type="transmembrane region" description="Helical" evidence="6">
    <location>
        <begin position="111"/>
        <end position="130"/>
    </location>
</feature>
<keyword evidence="5 6" id="KW-0472">Membrane</keyword>
<proteinExistence type="inferred from homology"/>
<dbReference type="Gene3D" id="1.20.1720.10">
    <property type="entry name" value="Multidrug resistance protein D"/>
    <property type="match status" value="1"/>
</dbReference>
<accession>A0ABR4HVN5</accession>
<dbReference type="PANTHER" id="PTHR23501:SF102">
    <property type="entry name" value="DRUG TRANSPORTER, PUTATIVE (AFU_ORTHOLOGUE AFUA_3G08530)-RELATED"/>
    <property type="match status" value="1"/>
</dbReference>
<name>A0ABR4HVN5_9EURO</name>
<dbReference type="InterPro" id="IPR020846">
    <property type="entry name" value="MFS_dom"/>
</dbReference>
<comment type="caution">
    <text evidence="8">The sequence shown here is derived from an EMBL/GenBank/DDBJ whole genome shotgun (WGS) entry which is preliminary data.</text>
</comment>
<dbReference type="Pfam" id="PF07690">
    <property type="entry name" value="MFS_1"/>
    <property type="match status" value="1"/>
</dbReference>
<evidence type="ECO:0000256" key="3">
    <source>
        <dbReference type="ARBA" id="ARBA00022692"/>
    </source>
</evidence>
<feature type="transmembrane region" description="Helical" evidence="6">
    <location>
        <begin position="55"/>
        <end position="79"/>
    </location>
</feature>
<evidence type="ECO:0000313" key="9">
    <source>
        <dbReference type="Proteomes" id="UP001610335"/>
    </source>
</evidence>
<feature type="transmembrane region" description="Helical" evidence="6">
    <location>
        <begin position="24"/>
        <end position="43"/>
    </location>
</feature>
<dbReference type="EMBL" id="JBFXLS010000076">
    <property type="protein sequence ID" value="KAL2819556.1"/>
    <property type="molecule type" value="Genomic_DNA"/>
</dbReference>
<keyword evidence="3 6" id="KW-0812">Transmembrane</keyword>
<evidence type="ECO:0000256" key="1">
    <source>
        <dbReference type="ARBA" id="ARBA00004141"/>
    </source>
</evidence>
<comment type="similarity">
    <text evidence="2">Belongs to the major facilitator superfamily. TCR/Tet family.</text>
</comment>
<dbReference type="InterPro" id="IPR036259">
    <property type="entry name" value="MFS_trans_sf"/>
</dbReference>
<sequence>MDAVIVGSAPAAIAQDLRSSSVESFWVGTSFFLSQAITIPLYGTTSEIFGRKWPILIALSIFHIGSILCATAQTITWLISARVVQGMRAGGMIQLVQVILSDILMMSKRGLYMAIAAFAWSLGTNIGIPIGGAIGERTSWRWIFYINIPVYVVCIMRLLYAMQLQHDMLLFVKKLGMLDWFFGALQYSVLHASLETIACIAYSTRAGLVAAWSSNAPSTLNTLPWWDGLSSQPEWGQTYVPPSPPFSSHPLPNRSLPAEE</sequence>
<reference evidence="8 9" key="1">
    <citation type="submission" date="2024-07" db="EMBL/GenBank/DDBJ databases">
        <title>Section-level genome sequencing and comparative genomics of Aspergillus sections Usti and Cavernicolus.</title>
        <authorList>
            <consortium name="Lawrence Berkeley National Laboratory"/>
            <person name="Nybo J.L."/>
            <person name="Vesth T.C."/>
            <person name="Theobald S."/>
            <person name="Frisvad J.C."/>
            <person name="Larsen T.O."/>
            <person name="Kjaerboelling I."/>
            <person name="Rothschild-Mancinelli K."/>
            <person name="Lyhne E.K."/>
            <person name="Kogle M.E."/>
            <person name="Barry K."/>
            <person name="Clum A."/>
            <person name="Na H."/>
            <person name="Ledsgaard L."/>
            <person name="Lin J."/>
            <person name="Lipzen A."/>
            <person name="Kuo A."/>
            <person name="Riley R."/>
            <person name="Mondo S."/>
            <person name="LaButti K."/>
            <person name="Haridas S."/>
            <person name="Pangalinan J."/>
            <person name="Salamov A.A."/>
            <person name="Simmons B.A."/>
            <person name="Magnuson J.K."/>
            <person name="Chen J."/>
            <person name="Drula E."/>
            <person name="Henrissat B."/>
            <person name="Wiebenga A."/>
            <person name="Lubbers R.J."/>
            <person name="Gomes A.C."/>
            <person name="Makela M.R."/>
            <person name="Stajich J."/>
            <person name="Grigoriev I.V."/>
            <person name="Mortensen U.H."/>
            <person name="De vries R.P."/>
            <person name="Baker S.E."/>
            <person name="Andersen M.R."/>
        </authorList>
    </citation>
    <scope>NUCLEOTIDE SEQUENCE [LARGE SCALE GENOMIC DNA]</scope>
    <source>
        <strain evidence="8 9">CBS 600.67</strain>
    </source>
</reference>
<evidence type="ECO:0000256" key="6">
    <source>
        <dbReference type="SAM" id="Phobius"/>
    </source>
</evidence>
<dbReference type="SUPFAM" id="SSF103473">
    <property type="entry name" value="MFS general substrate transporter"/>
    <property type="match status" value="1"/>
</dbReference>
<keyword evidence="9" id="KW-1185">Reference proteome</keyword>
<evidence type="ECO:0000313" key="8">
    <source>
        <dbReference type="EMBL" id="KAL2819556.1"/>
    </source>
</evidence>
<dbReference type="PROSITE" id="PS50850">
    <property type="entry name" value="MFS"/>
    <property type="match status" value="1"/>
</dbReference>
<evidence type="ECO:0000259" key="7">
    <source>
        <dbReference type="PROSITE" id="PS50850"/>
    </source>
</evidence>
<protein>
    <submittedName>
        <fullName evidence="8">Major facilitator superfamily domain-containing protein</fullName>
    </submittedName>
</protein>
<dbReference type="InterPro" id="IPR011701">
    <property type="entry name" value="MFS"/>
</dbReference>
<feature type="domain" description="Major facilitator superfamily (MFS) profile" evidence="7">
    <location>
        <begin position="1"/>
        <end position="260"/>
    </location>
</feature>
<feature type="transmembrane region" description="Helical" evidence="6">
    <location>
        <begin position="142"/>
        <end position="160"/>
    </location>
</feature>
<organism evidence="8 9">
    <name type="scientific">Aspergillus cavernicola</name>
    <dbReference type="NCBI Taxonomy" id="176166"/>
    <lineage>
        <taxon>Eukaryota</taxon>
        <taxon>Fungi</taxon>
        <taxon>Dikarya</taxon>
        <taxon>Ascomycota</taxon>
        <taxon>Pezizomycotina</taxon>
        <taxon>Eurotiomycetes</taxon>
        <taxon>Eurotiomycetidae</taxon>
        <taxon>Eurotiales</taxon>
        <taxon>Aspergillaceae</taxon>
        <taxon>Aspergillus</taxon>
        <taxon>Aspergillus subgen. Nidulantes</taxon>
    </lineage>
</organism>
<dbReference type="Proteomes" id="UP001610335">
    <property type="component" value="Unassembled WGS sequence"/>
</dbReference>
<dbReference type="PANTHER" id="PTHR23501">
    <property type="entry name" value="MAJOR FACILITATOR SUPERFAMILY"/>
    <property type="match status" value="1"/>
</dbReference>
<gene>
    <name evidence="8" type="ORF">BDW59DRAFT_165009</name>
</gene>
<evidence type="ECO:0000256" key="4">
    <source>
        <dbReference type="ARBA" id="ARBA00022989"/>
    </source>
</evidence>
<keyword evidence="4 6" id="KW-1133">Transmembrane helix</keyword>